<dbReference type="Gene3D" id="3.40.50.720">
    <property type="entry name" value="NAD(P)-binding Rossmann-like Domain"/>
    <property type="match status" value="1"/>
</dbReference>
<feature type="binding site" evidence="4">
    <location>
        <position position="183"/>
    </location>
    <ligand>
        <name>NADP(+)</name>
        <dbReference type="ChEBI" id="CHEBI:58349"/>
    </ligand>
</feature>
<dbReference type="GO" id="GO:0050661">
    <property type="term" value="F:NADP binding"/>
    <property type="evidence" value="ECO:0007669"/>
    <property type="project" value="InterPro"/>
</dbReference>
<evidence type="ECO:0000256" key="1">
    <source>
        <dbReference type="ARBA" id="ARBA00022857"/>
    </source>
</evidence>
<feature type="binding site" evidence="4">
    <location>
        <begin position="206"/>
        <end position="209"/>
    </location>
    <ligand>
        <name>substrate</name>
    </ligand>
</feature>
<dbReference type="InterPro" id="IPR036291">
    <property type="entry name" value="NAD(P)-bd_dom_sf"/>
</dbReference>
<protein>
    <recommendedName>
        <fullName evidence="4">ADP-L-glycero-D-manno-heptose-6-epimerase</fullName>
        <ecNumber evidence="4">5.1.3.20</ecNumber>
    </recommendedName>
    <alternativeName>
        <fullName evidence="4">ADP-L-glycero-beta-D-manno-heptose-6-epimerase</fullName>
        <shortName evidence="4">ADP-glyceromanno-heptose 6-epimerase</shortName>
        <shortName evidence="4">ADP-hep 6-epimerase</shortName>
        <shortName evidence="4">AGME</shortName>
    </alternativeName>
</protein>
<feature type="binding site" evidence="4">
    <location>
        <position position="185"/>
    </location>
    <ligand>
        <name>substrate</name>
    </ligand>
</feature>
<keyword evidence="1 4" id="KW-0521">NADP</keyword>
<accession>A0A0B2JZ89</accession>
<evidence type="ECO:0000256" key="4">
    <source>
        <dbReference type="HAMAP-Rule" id="MF_01601"/>
    </source>
</evidence>
<name>A0A0B2JZ89_9FIRM</name>
<dbReference type="NCBIfam" id="TIGR02197">
    <property type="entry name" value="heptose_epim"/>
    <property type="match status" value="1"/>
</dbReference>
<reference evidence="6 7" key="1">
    <citation type="journal article" date="2013" name="PLoS ONE">
        <title>Identification and characterization of three novel lipases belonging to families II and V from Anaerovibrio lipolyticus 5ST.</title>
        <authorList>
            <person name="Prive F."/>
            <person name="Kaderbhai N.N."/>
            <person name="Girdwood S."/>
            <person name="Worgan H.J."/>
            <person name="Pinloche E."/>
            <person name="Scollan N.D."/>
            <person name="Huws S.A."/>
            <person name="Newbold C.J."/>
        </authorList>
    </citation>
    <scope>NUCLEOTIDE SEQUENCE [LARGE SCALE GENOMIC DNA]</scope>
    <source>
        <strain evidence="6 7">5S</strain>
    </source>
</reference>
<dbReference type="InterPro" id="IPR011912">
    <property type="entry name" value="Heptose_epim"/>
</dbReference>
<keyword evidence="7" id="KW-1185">Reference proteome</keyword>
<feature type="binding site" evidence="4">
    <location>
        <position position="192"/>
    </location>
    <ligand>
        <name>substrate</name>
    </ligand>
</feature>
<feature type="binding site" evidence="4">
    <location>
        <position position="174"/>
    </location>
    <ligand>
        <name>substrate</name>
    </ligand>
</feature>
<feature type="binding site" evidence="4">
    <location>
        <position position="57"/>
    </location>
    <ligand>
        <name>NADP(+)</name>
        <dbReference type="ChEBI" id="CHEBI:58349"/>
    </ligand>
</feature>
<proteinExistence type="inferred from homology"/>
<keyword evidence="3 4" id="KW-0119">Carbohydrate metabolism</keyword>
<dbReference type="RefSeq" id="WP_039210903.1">
    <property type="nucleotide sequence ID" value="NZ_JSCE01000213.1"/>
</dbReference>
<feature type="binding site" evidence="4">
    <location>
        <begin position="80"/>
        <end position="84"/>
    </location>
    <ligand>
        <name>NADP(+)</name>
        <dbReference type="ChEBI" id="CHEBI:58349"/>
    </ligand>
</feature>
<dbReference type="PANTHER" id="PTHR43103">
    <property type="entry name" value="NUCLEOSIDE-DIPHOSPHATE-SUGAR EPIMERASE"/>
    <property type="match status" value="1"/>
</dbReference>
<gene>
    <name evidence="4" type="primary">hldD</name>
    <name evidence="6" type="ORF">NZ47_11585</name>
</gene>
<feature type="binding site" evidence="4">
    <location>
        <begin position="10"/>
        <end position="11"/>
    </location>
    <ligand>
        <name>NADP(+)</name>
        <dbReference type="ChEBI" id="CHEBI:58349"/>
    </ligand>
</feature>
<dbReference type="Proteomes" id="UP000030993">
    <property type="component" value="Unassembled WGS sequence"/>
</dbReference>
<dbReference type="PANTHER" id="PTHR43103:SF3">
    <property type="entry name" value="ADP-L-GLYCERO-D-MANNO-HEPTOSE-6-EPIMERASE"/>
    <property type="match status" value="1"/>
</dbReference>
<comment type="cofactor">
    <cofactor evidence="4">
        <name>NADP(+)</name>
        <dbReference type="ChEBI" id="CHEBI:58349"/>
    </cofactor>
    <text evidence="4">Binds 1 NADP(+) per subunit.</text>
</comment>
<feature type="binding site" evidence="4">
    <location>
        <position position="175"/>
    </location>
    <ligand>
        <name>NADP(+)</name>
        <dbReference type="ChEBI" id="CHEBI:58349"/>
    </ligand>
</feature>
<feature type="binding site" evidence="4">
    <location>
        <begin position="31"/>
        <end position="32"/>
    </location>
    <ligand>
        <name>NADP(+)</name>
        <dbReference type="ChEBI" id="CHEBI:58349"/>
    </ligand>
</feature>
<comment type="function">
    <text evidence="4">Catalyzes the interconversion between ADP-D-glycero-beta-D-manno-heptose and ADP-L-glycero-beta-D-manno-heptose via an epimerization at carbon 6 of the heptose.</text>
</comment>
<evidence type="ECO:0000256" key="2">
    <source>
        <dbReference type="ARBA" id="ARBA00023235"/>
    </source>
</evidence>
<dbReference type="SUPFAM" id="SSF51735">
    <property type="entry name" value="NAD(P)-binding Rossmann-fold domains"/>
    <property type="match status" value="1"/>
</dbReference>
<comment type="similarity">
    <text evidence="4">Belongs to the NAD(P)-dependent epimerase/dehydratase family. HldD subfamily.</text>
</comment>
<comment type="catalytic activity">
    <reaction evidence="4">
        <text>ADP-D-glycero-beta-D-manno-heptose = ADP-L-glycero-beta-D-manno-heptose</text>
        <dbReference type="Rhea" id="RHEA:17577"/>
        <dbReference type="ChEBI" id="CHEBI:59967"/>
        <dbReference type="ChEBI" id="CHEBI:61506"/>
        <dbReference type="EC" id="5.1.3.20"/>
    </reaction>
</comment>
<dbReference type="GO" id="GO:0005975">
    <property type="term" value="P:carbohydrate metabolic process"/>
    <property type="evidence" value="ECO:0007669"/>
    <property type="project" value="UniProtKB-UniRule"/>
</dbReference>
<dbReference type="Gene3D" id="3.90.25.10">
    <property type="entry name" value="UDP-galactose 4-epimerase, domain 1"/>
    <property type="match status" value="1"/>
</dbReference>
<feature type="active site" description="Proton acceptor" evidence="4">
    <location>
        <position position="183"/>
    </location>
</feature>
<feature type="binding site" evidence="4">
    <location>
        <position position="289"/>
    </location>
    <ligand>
        <name>substrate</name>
    </ligand>
</feature>
<comment type="pathway">
    <text evidence="4">Nucleotide-sugar biosynthesis; ADP-L-glycero-beta-D-manno-heptose biosynthesis; ADP-L-glycero-beta-D-manno-heptose from D-glycero-beta-D-manno-heptose 7-phosphate: step 4/4.</text>
</comment>
<evidence type="ECO:0000259" key="5">
    <source>
        <dbReference type="Pfam" id="PF01370"/>
    </source>
</evidence>
<dbReference type="eggNOG" id="COG0451">
    <property type="taxonomic scope" value="Bacteria"/>
</dbReference>
<comment type="domain">
    <text evidence="4">Contains a large N-terminal NADP-binding domain, and a smaller C-terminal substrate-binding domain.</text>
</comment>
<dbReference type="CDD" id="cd05248">
    <property type="entry name" value="ADP_GME_SDR_e"/>
    <property type="match status" value="1"/>
</dbReference>
<dbReference type="AlphaFoldDB" id="A0A0B2JZ89"/>
<feature type="binding site" evidence="4">
    <location>
        <position position="225"/>
    </location>
    <ligand>
        <name>substrate</name>
    </ligand>
</feature>
<feature type="binding site" evidence="4">
    <location>
        <position position="149"/>
    </location>
    <ligand>
        <name>NADP(+)</name>
        <dbReference type="ChEBI" id="CHEBI:58349"/>
    </ligand>
</feature>
<dbReference type="EMBL" id="JSCE01000213">
    <property type="protein sequence ID" value="KHM51237.1"/>
    <property type="molecule type" value="Genomic_DNA"/>
</dbReference>
<dbReference type="HAMAP" id="MF_01601">
    <property type="entry name" value="Heptose_epimerase"/>
    <property type="match status" value="1"/>
</dbReference>
<keyword evidence="2 4" id="KW-0413">Isomerase</keyword>
<dbReference type="InterPro" id="IPR001509">
    <property type="entry name" value="Epimerase_deHydtase"/>
</dbReference>
<organism evidence="6 7">
    <name type="scientific">Anaerovibrio lipolyticus</name>
    <dbReference type="NCBI Taxonomy" id="82374"/>
    <lineage>
        <taxon>Bacteria</taxon>
        <taxon>Bacillati</taxon>
        <taxon>Bacillota</taxon>
        <taxon>Negativicutes</taxon>
        <taxon>Selenomonadales</taxon>
        <taxon>Selenomonadaceae</taxon>
        <taxon>Anaerovibrio</taxon>
    </lineage>
</organism>
<feature type="domain" description="NAD-dependent epimerase/dehydratase" evidence="5">
    <location>
        <begin position="2"/>
        <end position="253"/>
    </location>
</feature>
<dbReference type="STRING" id="82374.NZ47_11585"/>
<evidence type="ECO:0000313" key="6">
    <source>
        <dbReference type="EMBL" id="KHM51237.1"/>
    </source>
</evidence>
<comment type="subunit">
    <text evidence="4">Homopentamer.</text>
</comment>
<comment type="caution">
    <text evidence="6">The sequence shown here is derived from an EMBL/GenBank/DDBJ whole genome shotgun (WGS) entry which is preliminary data.</text>
</comment>
<feature type="active site" description="Proton acceptor" evidence="4">
    <location>
        <position position="145"/>
    </location>
</feature>
<dbReference type="GO" id="GO:0008712">
    <property type="term" value="F:ADP-glyceromanno-heptose 6-epimerase activity"/>
    <property type="evidence" value="ECO:0007669"/>
    <property type="project" value="UniProtKB-UniRule"/>
</dbReference>
<dbReference type="EC" id="5.1.3.20" evidence="4"/>
<dbReference type="UniPathway" id="UPA00356">
    <property type="reaction ID" value="UER00440"/>
</dbReference>
<sequence length="333" mass="38177">MIIVTGGAGFIGSNIVKELNRQGRSDILIVDDLNNRKEQSQSYRNLRGLQFIDYMHKDDFLTAIQNKEFDGVDVDVVFHEGACSDTMEYDVNYMMKANYEYSKAVLHFCMEHRIPFLYASSASTYGAGENGFREGDECEDALNPYAYSKLLFDRYVRQVMSDTQSQIVGLKYFNVYGPQEHHKGNMASIFYQLYHQVKKDGVCRLFEGWGKFSDGTDVPNGGQKRDFIYVKDVVKVNLWFWQHKGPSGIYNCGTGKAHTYNEVADSVIKALGKGKIEYRDFPEVLKGKYQNYTESDTTKLLEAGYDQGFYDMYEAVKEYCDFLDAGGYFKYGK</sequence>
<comment type="caution">
    <text evidence="4">Lacks conserved residue(s) required for the propagation of feature annotation.</text>
</comment>
<dbReference type="GO" id="GO:0097171">
    <property type="term" value="P:ADP-L-glycero-beta-D-manno-heptose biosynthetic process"/>
    <property type="evidence" value="ECO:0007669"/>
    <property type="project" value="UniProtKB-UniPathway"/>
</dbReference>
<evidence type="ECO:0000256" key="3">
    <source>
        <dbReference type="ARBA" id="ARBA00023277"/>
    </source>
</evidence>
<dbReference type="Pfam" id="PF01370">
    <property type="entry name" value="Epimerase"/>
    <property type="match status" value="1"/>
</dbReference>
<evidence type="ECO:0000313" key="7">
    <source>
        <dbReference type="Proteomes" id="UP000030993"/>
    </source>
</evidence>